<dbReference type="InterPro" id="IPR036739">
    <property type="entry name" value="SLC41_membr_dom_sf"/>
</dbReference>
<comment type="caution">
    <text evidence="9">Lacks conserved residue(s) required for the propagation of feature annotation.</text>
</comment>
<feature type="transmembrane region" description="Helical" evidence="9">
    <location>
        <begin position="394"/>
        <end position="420"/>
    </location>
</feature>
<feature type="domain" description="CBS" evidence="10">
    <location>
        <begin position="210"/>
        <end position="267"/>
    </location>
</feature>
<dbReference type="InterPro" id="IPR000644">
    <property type="entry name" value="CBS_dom"/>
</dbReference>
<keyword evidence="9" id="KW-1003">Cell membrane</keyword>
<evidence type="ECO:0000256" key="4">
    <source>
        <dbReference type="ARBA" id="ARBA00022692"/>
    </source>
</evidence>
<comment type="function">
    <text evidence="9">Acts as a magnesium transporter.</text>
</comment>
<evidence type="ECO:0000256" key="7">
    <source>
        <dbReference type="ARBA" id="ARBA00023136"/>
    </source>
</evidence>
<keyword evidence="8" id="KW-0129">CBS domain</keyword>
<keyword evidence="5 9" id="KW-0460">Magnesium</keyword>
<reference evidence="11 12" key="1">
    <citation type="submission" date="2018-07" db="EMBL/GenBank/DDBJ databases">
        <title>Genomic Encyclopedia of Type Strains, Phase III (KMG-III): the genomes of soil and plant-associated and newly described type strains.</title>
        <authorList>
            <person name="Whitman W."/>
        </authorList>
    </citation>
    <scope>NUCLEOTIDE SEQUENCE [LARGE SCALE GENOMIC DNA]</scope>
    <source>
        <strain evidence="11 12">CECT 7958</strain>
    </source>
</reference>
<keyword evidence="12" id="KW-1185">Reference proteome</keyword>
<evidence type="ECO:0000256" key="8">
    <source>
        <dbReference type="PROSITE-ProRule" id="PRU00703"/>
    </source>
</evidence>
<dbReference type="Gene3D" id="1.25.60.10">
    <property type="entry name" value="MgtE N-terminal domain-like"/>
    <property type="match status" value="1"/>
</dbReference>
<evidence type="ECO:0000259" key="10">
    <source>
        <dbReference type="PROSITE" id="PS51371"/>
    </source>
</evidence>
<dbReference type="GO" id="GO:0046872">
    <property type="term" value="F:metal ion binding"/>
    <property type="evidence" value="ECO:0007669"/>
    <property type="project" value="UniProtKB-KW"/>
</dbReference>
<dbReference type="SUPFAM" id="SSF161093">
    <property type="entry name" value="MgtE membrane domain-like"/>
    <property type="match status" value="1"/>
</dbReference>
<dbReference type="InterPro" id="IPR046342">
    <property type="entry name" value="CBS_dom_sf"/>
</dbReference>
<evidence type="ECO:0000313" key="12">
    <source>
        <dbReference type="Proteomes" id="UP000253436"/>
    </source>
</evidence>
<dbReference type="PROSITE" id="PS51371">
    <property type="entry name" value="CBS"/>
    <property type="match status" value="2"/>
</dbReference>
<sequence>MEELQENIQFQLSDELIEKVEILVEQQNNKALKALLNEYHHADIAEILDELNLDEAVYVIKLLDSETTAEILMELDEDIREKVLKNLSNKEIAEEIEELDTDDAADIIAELPEERQAEVISQIGDTEHREEIQELLAYDEDTAGGLMAKELVKVYETWTVAGCLRRIRGQARDVTRVHSVYVVDRQGRLIGRLSLKDLIVSKSDQKIADIAKENVAWVHVNDNVEDVAKVMAKYDLEAIPVINDHNILVGRITIDDILDVIREEADKDYQMAAGISQDVEADDSILKLTKARLPWLFIGMFGGLGAASIIEQFNDNMGNFVVLLSFVPLIQATAGNVGVQSSAIVVQGIANGTIDGKILKRLFKEFLLGLVNGIAISLVAIIITHFIFGTPYIVSITISIALIAVIIMAALIGTFIPIFLDKRGIDPAVATGPFITTSNDVFGILIYFLIAKLILGI</sequence>
<dbReference type="GO" id="GO:0015095">
    <property type="term" value="F:magnesium ion transmembrane transporter activity"/>
    <property type="evidence" value="ECO:0007669"/>
    <property type="project" value="UniProtKB-UniRule"/>
</dbReference>
<dbReference type="Proteomes" id="UP000253436">
    <property type="component" value="Unassembled WGS sequence"/>
</dbReference>
<proteinExistence type="inferred from homology"/>
<dbReference type="InterPro" id="IPR038076">
    <property type="entry name" value="MgtE_N_sf"/>
</dbReference>
<keyword evidence="3 9" id="KW-0813">Transport</keyword>
<comment type="similarity">
    <text evidence="2 9">Belongs to the SLC41A transporter family.</text>
</comment>
<name>A0A368ZJ58_9FLAO</name>
<dbReference type="Gene3D" id="3.10.580.10">
    <property type="entry name" value="CBS-domain"/>
    <property type="match status" value="1"/>
</dbReference>
<keyword evidence="7 9" id="KW-0472">Membrane</keyword>
<evidence type="ECO:0000256" key="3">
    <source>
        <dbReference type="ARBA" id="ARBA00022448"/>
    </source>
</evidence>
<dbReference type="SMART" id="SM00116">
    <property type="entry name" value="CBS"/>
    <property type="match status" value="2"/>
</dbReference>
<dbReference type="PANTHER" id="PTHR43773:SF1">
    <property type="entry name" value="MAGNESIUM TRANSPORTER MGTE"/>
    <property type="match status" value="1"/>
</dbReference>
<evidence type="ECO:0000256" key="9">
    <source>
        <dbReference type="RuleBase" id="RU362011"/>
    </source>
</evidence>
<comment type="subcellular location">
    <subcellularLocation>
        <location evidence="9">Cell membrane</location>
        <topology evidence="9">Multi-pass membrane protein</topology>
    </subcellularLocation>
    <subcellularLocation>
        <location evidence="1">Membrane</location>
        <topology evidence="1">Multi-pass membrane protein</topology>
    </subcellularLocation>
</comment>
<evidence type="ECO:0000256" key="2">
    <source>
        <dbReference type="ARBA" id="ARBA00009749"/>
    </source>
</evidence>
<dbReference type="AlphaFoldDB" id="A0A368ZJ58"/>
<keyword evidence="9" id="KW-0479">Metal-binding</keyword>
<dbReference type="Pfam" id="PF01769">
    <property type="entry name" value="MgtE"/>
    <property type="match status" value="1"/>
</dbReference>
<dbReference type="CDD" id="cd04606">
    <property type="entry name" value="CBS_pair_Mg_transporter"/>
    <property type="match status" value="1"/>
</dbReference>
<dbReference type="NCBIfam" id="TIGR00400">
    <property type="entry name" value="mgtE"/>
    <property type="match status" value="1"/>
</dbReference>
<dbReference type="InterPro" id="IPR006667">
    <property type="entry name" value="SLC41_membr_dom"/>
</dbReference>
<dbReference type="GO" id="GO:0005886">
    <property type="term" value="C:plasma membrane"/>
    <property type="evidence" value="ECO:0007669"/>
    <property type="project" value="UniProtKB-SubCell"/>
</dbReference>
<feature type="transmembrane region" description="Helical" evidence="9">
    <location>
        <begin position="293"/>
        <end position="310"/>
    </location>
</feature>
<organism evidence="11 12">
    <name type="scientific">Winogradskyella arenosi</name>
    <dbReference type="NCBI Taxonomy" id="533325"/>
    <lineage>
        <taxon>Bacteria</taxon>
        <taxon>Pseudomonadati</taxon>
        <taxon>Bacteroidota</taxon>
        <taxon>Flavobacteriia</taxon>
        <taxon>Flavobacteriales</taxon>
        <taxon>Flavobacteriaceae</taxon>
        <taxon>Winogradskyella</taxon>
    </lineage>
</organism>
<accession>A0A368ZJ58</accession>
<dbReference type="EMBL" id="QPJO01000001">
    <property type="protein sequence ID" value="RCW93791.1"/>
    <property type="molecule type" value="Genomic_DNA"/>
</dbReference>
<evidence type="ECO:0000256" key="5">
    <source>
        <dbReference type="ARBA" id="ARBA00022842"/>
    </source>
</evidence>
<comment type="caution">
    <text evidence="11">The sequence shown here is derived from an EMBL/GenBank/DDBJ whole genome shotgun (WGS) entry which is preliminary data.</text>
</comment>
<dbReference type="Pfam" id="PF00571">
    <property type="entry name" value="CBS"/>
    <property type="match status" value="2"/>
</dbReference>
<feature type="transmembrane region" description="Helical" evidence="9">
    <location>
        <begin position="366"/>
        <end position="388"/>
    </location>
</feature>
<keyword evidence="6 9" id="KW-1133">Transmembrane helix</keyword>
<dbReference type="InterPro" id="IPR006669">
    <property type="entry name" value="MgtE_transporter"/>
</dbReference>
<evidence type="ECO:0000256" key="6">
    <source>
        <dbReference type="ARBA" id="ARBA00022989"/>
    </source>
</evidence>
<feature type="transmembrane region" description="Helical" evidence="9">
    <location>
        <begin position="432"/>
        <end position="455"/>
    </location>
</feature>
<dbReference type="PANTHER" id="PTHR43773">
    <property type="entry name" value="MAGNESIUM TRANSPORTER MGTE"/>
    <property type="match status" value="1"/>
</dbReference>
<dbReference type="Pfam" id="PF03448">
    <property type="entry name" value="MgtE_N"/>
    <property type="match status" value="1"/>
</dbReference>
<dbReference type="RefSeq" id="WP_114308290.1">
    <property type="nucleotide sequence ID" value="NZ_QPJO01000001.1"/>
</dbReference>
<dbReference type="OrthoDB" id="9790355at2"/>
<evidence type="ECO:0000256" key="1">
    <source>
        <dbReference type="ARBA" id="ARBA00004141"/>
    </source>
</evidence>
<dbReference type="Gene3D" id="1.10.357.20">
    <property type="entry name" value="SLC41 divalent cation transporters, integral membrane domain"/>
    <property type="match status" value="1"/>
</dbReference>
<dbReference type="SUPFAM" id="SSF54631">
    <property type="entry name" value="CBS-domain pair"/>
    <property type="match status" value="1"/>
</dbReference>
<comment type="subunit">
    <text evidence="9">Homodimer.</text>
</comment>
<dbReference type="InterPro" id="IPR006668">
    <property type="entry name" value="Mg_transptr_MgtE_intracell_dom"/>
</dbReference>
<feature type="domain" description="CBS" evidence="10">
    <location>
        <begin position="147"/>
        <end position="209"/>
    </location>
</feature>
<keyword evidence="4 9" id="KW-0812">Transmembrane</keyword>
<protein>
    <recommendedName>
        <fullName evidence="9">Magnesium transporter MgtE</fullName>
    </recommendedName>
</protein>
<dbReference type="SMART" id="SM00924">
    <property type="entry name" value="MgtE_N"/>
    <property type="match status" value="1"/>
</dbReference>
<evidence type="ECO:0000313" key="11">
    <source>
        <dbReference type="EMBL" id="RCW93791.1"/>
    </source>
</evidence>
<dbReference type="SUPFAM" id="SSF158791">
    <property type="entry name" value="MgtE N-terminal domain-like"/>
    <property type="match status" value="1"/>
</dbReference>
<gene>
    <name evidence="11" type="ORF">DFQ08_101589</name>
</gene>